<proteinExistence type="predicted"/>
<dbReference type="SUPFAM" id="SSF51161">
    <property type="entry name" value="Trimeric LpxA-like enzymes"/>
    <property type="match status" value="1"/>
</dbReference>
<dbReference type="AlphaFoldDB" id="A0A9D1DM57"/>
<comment type="caution">
    <text evidence="1">The sequence shown here is derived from an EMBL/GenBank/DDBJ whole genome shotgun (WGS) entry which is preliminary data.</text>
</comment>
<reference evidence="1" key="2">
    <citation type="journal article" date="2021" name="PeerJ">
        <title>Extensive microbial diversity within the chicken gut microbiome revealed by metagenomics and culture.</title>
        <authorList>
            <person name="Gilroy R."/>
            <person name="Ravi A."/>
            <person name="Getino M."/>
            <person name="Pursley I."/>
            <person name="Horton D.L."/>
            <person name="Alikhan N.F."/>
            <person name="Baker D."/>
            <person name="Gharbi K."/>
            <person name="Hall N."/>
            <person name="Watson M."/>
            <person name="Adriaenssens E.M."/>
            <person name="Foster-Nyarko E."/>
            <person name="Jarju S."/>
            <person name="Secka A."/>
            <person name="Antonio M."/>
            <person name="Oren A."/>
            <person name="Chaudhuri R.R."/>
            <person name="La Ragione R."/>
            <person name="Hildebrand F."/>
            <person name="Pallen M.J."/>
        </authorList>
    </citation>
    <scope>NUCLEOTIDE SEQUENCE</scope>
    <source>
        <strain evidence="1">ChiGjej3B3-7149</strain>
    </source>
</reference>
<dbReference type="Pfam" id="PF00132">
    <property type="entry name" value="Hexapep"/>
    <property type="match status" value="1"/>
</dbReference>
<dbReference type="PANTHER" id="PTHR13061:SF29">
    <property type="entry name" value="GAMMA CARBONIC ANHYDRASE-LIKE 1, MITOCHONDRIAL-RELATED"/>
    <property type="match status" value="1"/>
</dbReference>
<dbReference type="Gene3D" id="2.160.10.10">
    <property type="entry name" value="Hexapeptide repeat proteins"/>
    <property type="match status" value="1"/>
</dbReference>
<dbReference type="InterPro" id="IPR001451">
    <property type="entry name" value="Hexapep"/>
</dbReference>
<dbReference type="CDD" id="cd04645">
    <property type="entry name" value="LbH_gamma_CA_like"/>
    <property type="match status" value="1"/>
</dbReference>
<reference evidence="1" key="1">
    <citation type="submission" date="2020-10" db="EMBL/GenBank/DDBJ databases">
        <authorList>
            <person name="Gilroy R."/>
        </authorList>
    </citation>
    <scope>NUCLEOTIDE SEQUENCE</scope>
    <source>
        <strain evidence="1">ChiGjej3B3-7149</strain>
    </source>
</reference>
<dbReference type="Proteomes" id="UP000824238">
    <property type="component" value="Unassembled WGS sequence"/>
</dbReference>
<gene>
    <name evidence="1" type="ORF">IAD36_06795</name>
</gene>
<dbReference type="PANTHER" id="PTHR13061">
    <property type="entry name" value="DYNACTIN SUBUNIT P25"/>
    <property type="match status" value="1"/>
</dbReference>
<dbReference type="InterPro" id="IPR047324">
    <property type="entry name" value="LbH_gamma_CA-like"/>
</dbReference>
<evidence type="ECO:0000313" key="1">
    <source>
        <dbReference type="EMBL" id="HIR55279.1"/>
    </source>
</evidence>
<protein>
    <submittedName>
        <fullName evidence="1">Gamma carbonic anhydrase family protein</fullName>
    </submittedName>
</protein>
<evidence type="ECO:0000313" key="2">
    <source>
        <dbReference type="Proteomes" id="UP000824238"/>
    </source>
</evidence>
<name>A0A9D1DM57_9FIRM</name>
<dbReference type="EMBL" id="DVHH01000162">
    <property type="protein sequence ID" value="HIR55279.1"/>
    <property type="molecule type" value="Genomic_DNA"/>
</dbReference>
<sequence length="176" mass="19106">MALAPKIGRDVFLAPGAVVCGNVSIADDCCVFFNTTIRADRTGISIGERTNIQDNCLLHSTPVYPIEIGREVSIGHGSIIHGCRIADRVLVGMGAIIMNDVEIGENCIIGAGTLLTQHKKVPPNSLVMGAPGAVVRPLREEEIEKIAKNAEHYYTMSREHMRGEFQLAPQREENDA</sequence>
<organism evidence="1 2">
    <name type="scientific">Candidatus Scatomorpha intestinigallinarum</name>
    <dbReference type="NCBI Taxonomy" id="2840923"/>
    <lineage>
        <taxon>Bacteria</taxon>
        <taxon>Bacillati</taxon>
        <taxon>Bacillota</taxon>
        <taxon>Clostridia</taxon>
        <taxon>Eubacteriales</taxon>
        <taxon>Candidatus Scatomorpha</taxon>
    </lineage>
</organism>
<dbReference type="InterPro" id="IPR050484">
    <property type="entry name" value="Transf_Hexapept/Carb_Anhydrase"/>
</dbReference>
<dbReference type="InterPro" id="IPR011004">
    <property type="entry name" value="Trimer_LpxA-like_sf"/>
</dbReference>
<accession>A0A9D1DM57</accession>